<dbReference type="AlphaFoldDB" id="A0AB39Z8Q6"/>
<gene>
    <name evidence="3" type="primary">LOC108010014</name>
</gene>
<reference evidence="3" key="2">
    <citation type="submission" date="2025-08" db="UniProtKB">
        <authorList>
            <consortium name="RefSeq"/>
        </authorList>
    </citation>
    <scope>IDENTIFICATION</scope>
</reference>
<feature type="compositionally biased region" description="Polar residues" evidence="1">
    <location>
        <begin position="120"/>
        <end position="135"/>
    </location>
</feature>
<accession>A0AB39Z8Q6</accession>
<dbReference type="InterPro" id="IPR009818">
    <property type="entry name" value="PAM2_motif"/>
</dbReference>
<dbReference type="Proteomes" id="UP001652628">
    <property type="component" value="Chromosome 2L"/>
</dbReference>
<dbReference type="GeneID" id="108010014"/>
<evidence type="ECO:0000313" key="3">
    <source>
        <dbReference type="RefSeq" id="XP_016930299.3"/>
    </source>
</evidence>
<evidence type="ECO:0000256" key="1">
    <source>
        <dbReference type="SAM" id="MobiDB-lite"/>
    </source>
</evidence>
<name>A0AB39Z8Q6_DROSZ</name>
<feature type="compositionally biased region" description="Basic and acidic residues" evidence="1">
    <location>
        <begin position="280"/>
        <end position="295"/>
    </location>
</feature>
<sequence>MHKLSQGPNLEKNQEGNGDFSGKLAAASTVKLNVNAQEFVPRFKRVESTEDEALVDLNENEQIRTNLSLPWKGFPKKYERSSRSAQVVLLSDVDYMILPCVKRTKKPREQKLIGDVAKNNAPNGNVPTTSNVISNTDEEKRREVALEALKLSEQRRLRGSLIAPIEENENSHKAQPVVHLSRSPIRFTPEERIKVDRLRVAKRERIERILREMTNEKQEQLKKQQLQQQKKIRYDDKVQKTPSTKDQESEKKIEVTPVTKKRYIPTTKEWDEQCRAKYMAKKDAEKQDGSSKDGPAKPPLVNPNLVNITPSGVIRLGDLRATSSPRYCPPSELLEAEKRRGNLTHFRPLANWTTRRSPLIPLKILVNQKGKVVERYSIEQLLDLEPQPGDLEKPSLDENVYNLGLLCE</sequence>
<feature type="region of interest" description="Disordered" evidence="1">
    <location>
        <begin position="1"/>
        <end position="22"/>
    </location>
</feature>
<feature type="compositionally biased region" description="Basic and acidic residues" evidence="1">
    <location>
        <begin position="232"/>
        <end position="254"/>
    </location>
</feature>
<proteinExistence type="predicted"/>
<feature type="region of interest" description="Disordered" evidence="1">
    <location>
        <begin position="280"/>
        <end position="305"/>
    </location>
</feature>
<keyword evidence="2" id="KW-1185">Reference proteome</keyword>
<reference evidence="2" key="1">
    <citation type="submission" date="2025-05" db="UniProtKB">
        <authorList>
            <consortium name="RefSeq"/>
        </authorList>
    </citation>
    <scope>NUCLEOTIDE SEQUENCE [LARGE SCALE GENOMIC DNA]</scope>
</reference>
<evidence type="ECO:0000313" key="2">
    <source>
        <dbReference type="Proteomes" id="UP001652628"/>
    </source>
</evidence>
<dbReference type="Pfam" id="PF07145">
    <property type="entry name" value="PAM2"/>
    <property type="match status" value="1"/>
</dbReference>
<dbReference type="RefSeq" id="XP_016930299.3">
    <property type="nucleotide sequence ID" value="XM_017074810.4"/>
</dbReference>
<evidence type="ECO:0008006" key="4">
    <source>
        <dbReference type="Google" id="ProtNLM"/>
    </source>
</evidence>
<feature type="region of interest" description="Disordered" evidence="1">
    <location>
        <begin position="215"/>
        <end position="254"/>
    </location>
</feature>
<organism evidence="2 3">
    <name type="scientific">Drosophila suzukii</name>
    <name type="common">Spotted-wing drosophila fruit fly</name>
    <dbReference type="NCBI Taxonomy" id="28584"/>
    <lineage>
        <taxon>Eukaryota</taxon>
        <taxon>Metazoa</taxon>
        <taxon>Ecdysozoa</taxon>
        <taxon>Arthropoda</taxon>
        <taxon>Hexapoda</taxon>
        <taxon>Insecta</taxon>
        <taxon>Pterygota</taxon>
        <taxon>Neoptera</taxon>
        <taxon>Endopterygota</taxon>
        <taxon>Diptera</taxon>
        <taxon>Brachycera</taxon>
        <taxon>Muscomorpha</taxon>
        <taxon>Ephydroidea</taxon>
        <taxon>Drosophilidae</taxon>
        <taxon>Drosophila</taxon>
        <taxon>Sophophora</taxon>
    </lineage>
</organism>
<feature type="region of interest" description="Disordered" evidence="1">
    <location>
        <begin position="117"/>
        <end position="139"/>
    </location>
</feature>
<protein>
    <recommendedName>
        <fullName evidence="4">Hydra</fullName>
    </recommendedName>
</protein>